<dbReference type="Proteomes" id="UP000195570">
    <property type="component" value="Unassembled WGS sequence"/>
</dbReference>
<dbReference type="RefSeq" id="XP_067083073.1">
    <property type="nucleotide sequence ID" value="XM_067226972.1"/>
</dbReference>
<sequence>MDSINSVTFEWVRAGPAYTLDGPHVYHSGCLGSYQPAIGGLEMPAGHGKYFYEIQTSDTRCKVGVCTEDAFLSNVNLGDVELHAAQPSSSLNSRLSEANCCLFNCLTCAVEVNGVEVRSLWRLLVPSAGARFGFLVNTDEGAVQLYVNGEYQGLIADTATGFKGKKLRPCIALDAPPTCGAGAEANKSSASVVPPRKIIASTA</sequence>
<dbReference type="VEuPathDB" id="TriTrypDB:TEOVI_000417500"/>
<dbReference type="SUPFAM" id="SSF49899">
    <property type="entry name" value="Concanavalin A-like lectins/glucanases"/>
    <property type="match status" value="1"/>
</dbReference>
<gene>
    <name evidence="1" type="ORF">TEOVI_000417500</name>
</gene>
<dbReference type="GeneID" id="92378115"/>
<evidence type="ECO:0000313" key="1">
    <source>
        <dbReference type="EMBL" id="SCU72598.1"/>
    </source>
</evidence>
<organism evidence="1 2">
    <name type="scientific">Trypanosoma equiperdum</name>
    <dbReference type="NCBI Taxonomy" id="5694"/>
    <lineage>
        <taxon>Eukaryota</taxon>
        <taxon>Discoba</taxon>
        <taxon>Euglenozoa</taxon>
        <taxon>Kinetoplastea</taxon>
        <taxon>Metakinetoplastina</taxon>
        <taxon>Trypanosomatida</taxon>
        <taxon>Trypanosomatidae</taxon>
        <taxon>Trypanosoma</taxon>
    </lineage>
</organism>
<proteinExistence type="predicted"/>
<accession>A0A1G4IJ89</accession>
<dbReference type="InterPro" id="IPR013320">
    <property type="entry name" value="ConA-like_dom_sf"/>
</dbReference>
<dbReference type="InterPro" id="IPR043136">
    <property type="entry name" value="B30.2/SPRY_sf"/>
</dbReference>
<dbReference type="AlphaFoldDB" id="A0A1G4IJ89"/>
<reference evidence="1" key="1">
    <citation type="submission" date="2016-09" db="EMBL/GenBank/DDBJ databases">
        <authorList>
            <person name="Hebert L."/>
            <person name="Moumen B."/>
        </authorList>
    </citation>
    <scope>NUCLEOTIDE SEQUENCE [LARGE SCALE GENOMIC DNA]</scope>
    <source>
        <strain evidence="1">OVI</strain>
    </source>
</reference>
<keyword evidence="2" id="KW-1185">Reference proteome</keyword>
<protein>
    <submittedName>
        <fullName evidence="1">SPRY domain containing protein, putative</fullName>
    </submittedName>
</protein>
<name>A0A1G4IJ89_TRYEQ</name>
<comment type="caution">
    <text evidence="1">The sequence shown here is derived from an EMBL/GenBank/DDBJ whole genome shotgun (WGS) entry which is preliminary data.</text>
</comment>
<dbReference type="Gene3D" id="2.60.120.920">
    <property type="match status" value="1"/>
</dbReference>
<evidence type="ECO:0000313" key="2">
    <source>
        <dbReference type="Proteomes" id="UP000195570"/>
    </source>
</evidence>
<dbReference type="EMBL" id="CZPT02001890">
    <property type="protein sequence ID" value="SCU72598.1"/>
    <property type="molecule type" value="Genomic_DNA"/>
</dbReference>